<feature type="chain" id="PRO_5030825316" description="CBM20 domain-containing protein" evidence="1">
    <location>
        <begin position="24"/>
        <end position="282"/>
    </location>
</feature>
<feature type="signal peptide" evidence="1">
    <location>
        <begin position="1"/>
        <end position="23"/>
    </location>
</feature>
<sequence length="282" mass="30066">MKKVLTFIAAAATLMALSGASMAAVGWSGNVWPTSGYTVTEGTDVAVYYQVWKDGVTNMPGAGAGLSATLYYGPNGGPYSSLAMGYWGEVGNNDEFRGDIPAAALEGNSEIWFYCEVYDSTDASTAQGQDQASNDPPFVLNITAALGQNVMVYFRICLPPEGDPDYDPAPGGVCVTGSASELTSWGDGVAMTQPCPGSSALYYEVGILFAEGGNPAIEYKYRKNDCVNWESAGNRMVTIDDSDPTFIIPWVDHWNNYVGDDCPLCGIGTEESTWGAVKKIHR</sequence>
<dbReference type="Gene3D" id="2.60.40.10">
    <property type="entry name" value="Immunoglobulins"/>
    <property type="match status" value="1"/>
</dbReference>
<name>A0A7V2ATN6_UNCEI</name>
<comment type="caution">
    <text evidence="2">The sequence shown here is derived from an EMBL/GenBank/DDBJ whole genome shotgun (WGS) entry which is preliminary data.</text>
</comment>
<protein>
    <recommendedName>
        <fullName evidence="3">CBM20 domain-containing protein</fullName>
    </recommendedName>
</protein>
<organism evidence="2">
    <name type="scientific">Eiseniibacteriota bacterium</name>
    <dbReference type="NCBI Taxonomy" id="2212470"/>
    <lineage>
        <taxon>Bacteria</taxon>
        <taxon>Candidatus Eiseniibacteriota</taxon>
    </lineage>
</organism>
<evidence type="ECO:0000256" key="1">
    <source>
        <dbReference type="SAM" id="SignalP"/>
    </source>
</evidence>
<dbReference type="Proteomes" id="UP000886069">
    <property type="component" value="Unassembled WGS sequence"/>
</dbReference>
<evidence type="ECO:0000313" key="2">
    <source>
        <dbReference type="EMBL" id="HER43027.1"/>
    </source>
</evidence>
<keyword evidence="1" id="KW-0732">Signal</keyword>
<dbReference type="InterPro" id="IPR013784">
    <property type="entry name" value="Carb-bd-like_fold"/>
</dbReference>
<evidence type="ECO:0008006" key="3">
    <source>
        <dbReference type="Google" id="ProtNLM"/>
    </source>
</evidence>
<gene>
    <name evidence="2" type="ORF">ENO08_01035</name>
</gene>
<dbReference type="GO" id="GO:0030246">
    <property type="term" value="F:carbohydrate binding"/>
    <property type="evidence" value="ECO:0007669"/>
    <property type="project" value="InterPro"/>
</dbReference>
<proteinExistence type="predicted"/>
<dbReference type="AlphaFoldDB" id="A0A7V2ATN6"/>
<reference evidence="2" key="1">
    <citation type="journal article" date="2020" name="mSystems">
        <title>Genome- and Community-Level Interaction Insights into Carbon Utilization and Element Cycling Functions of Hydrothermarchaeota in Hydrothermal Sediment.</title>
        <authorList>
            <person name="Zhou Z."/>
            <person name="Liu Y."/>
            <person name="Xu W."/>
            <person name="Pan J."/>
            <person name="Luo Z.H."/>
            <person name="Li M."/>
        </authorList>
    </citation>
    <scope>NUCLEOTIDE SEQUENCE [LARGE SCALE GENOMIC DNA]</scope>
    <source>
        <strain evidence="2">SpSt-1233</strain>
    </source>
</reference>
<dbReference type="SUPFAM" id="SSF49452">
    <property type="entry name" value="Starch-binding domain-like"/>
    <property type="match status" value="1"/>
</dbReference>
<dbReference type="EMBL" id="DSEC01000073">
    <property type="protein sequence ID" value="HER43027.1"/>
    <property type="molecule type" value="Genomic_DNA"/>
</dbReference>
<dbReference type="InterPro" id="IPR013783">
    <property type="entry name" value="Ig-like_fold"/>
</dbReference>
<accession>A0A7V2ATN6</accession>